<gene>
    <name evidence="1" type="ORF">B0H16DRAFT_1337904</name>
</gene>
<dbReference type="Proteomes" id="UP001215598">
    <property type="component" value="Unassembled WGS sequence"/>
</dbReference>
<sequence length="296" mass="33254">MLRTTRGVVSGSAALLMVSDLDFEPGDLDIYVPASQDQTALALADKRLGFELRRSSARTYSNNKDIKRVHLLTKGRKKLNIITTKGENAVAAIFQFHSTVVMNMLTPSGLYCAYPTLTLEQRGVANLPALLKDASASSKARECYEKYRGRGIQIVNDVTKIPRFTHHDCFTAAECPLTTRNTLDGKGLYVEIFQQETHERERQEADEYITVWMVGGPMCARGTTYCDGFTRSIRTMSISVSSQYLPPRLEYFAVTHHPQRRITCSQNARYDGGLNGTARIRSRDRALHRTRIQIPA</sequence>
<reference evidence="1" key="1">
    <citation type="submission" date="2023-03" db="EMBL/GenBank/DDBJ databases">
        <title>Massive genome expansion in bonnet fungi (Mycena s.s.) driven by repeated elements and novel gene families across ecological guilds.</title>
        <authorList>
            <consortium name="Lawrence Berkeley National Laboratory"/>
            <person name="Harder C.B."/>
            <person name="Miyauchi S."/>
            <person name="Viragh M."/>
            <person name="Kuo A."/>
            <person name="Thoen E."/>
            <person name="Andreopoulos B."/>
            <person name="Lu D."/>
            <person name="Skrede I."/>
            <person name="Drula E."/>
            <person name="Henrissat B."/>
            <person name="Morin E."/>
            <person name="Kohler A."/>
            <person name="Barry K."/>
            <person name="LaButti K."/>
            <person name="Morin E."/>
            <person name="Salamov A."/>
            <person name="Lipzen A."/>
            <person name="Mereny Z."/>
            <person name="Hegedus B."/>
            <person name="Baldrian P."/>
            <person name="Stursova M."/>
            <person name="Weitz H."/>
            <person name="Taylor A."/>
            <person name="Grigoriev I.V."/>
            <person name="Nagy L.G."/>
            <person name="Martin F."/>
            <person name="Kauserud H."/>
        </authorList>
    </citation>
    <scope>NUCLEOTIDE SEQUENCE</scope>
    <source>
        <strain evidence="1">CBHHK182m</strain>
    </source>
</reference>
<protein>
    <submittedName>
        <fullName evidence="1">Uncharacterized protein</fullName>
    </submittedName>
</protein>
<accession>A0AAD7MII6</accession>
<organism evidence="1 2">
    <name type="scientific">Mycena metata</name>
    <dbReference type="NCBI Taxonomy" id="1033252"/>
    <lineage>
        <taxon>Eukaryota</taxon>
        <taxon>Fungi</taxon>
        <taxon>Dikarya</taxon>
        <taxon>Basidiomycota</taxon>
        <taxon>Agaricomycotina</taxon>
        <taxon>Agaricomycetes</taxon>
        <taxon>Agaricomycetidae</taxon>
        <taxon>Agaricales</taxon>
        <taxon>Marasmiineae</taxon>
        <taxon>Mycenaceae</taxon>
        <taxon>Mycena</taxon>
    </lineage>
</organism>
<evidence type="ECO:0000313" key="2">
    <source>
        <dbReference type="Proteomes" id="UP001215598"/>
    </source>
</evidence>
<dbReference type="EMBL" id="JARKIB010000273">
    <property type="protein sequence ID" value="KAJ7717715.1"/>
    <property type="molecule type" value="Genomic_DNA"/>
</dbReference>
<keyword evidence="2" id="KW-1185">Reference proteome</keyword>
<comment type="caution">
    <text evidence="1">The sequence shown here is derived from an EMBL/GenBank/DDBJ whole genome shotgun (WGS) entry which is preliminary data.</text>
</comment>
<dbReference type="AlphaFoldDB" id="A0AAD7MII6"/>
<evidence type="ECO:0000313" key="1">
    <source>
        <dbReference type="EMBL" id="KAJ7717715.1"/>
    </source>
</evidence>
<proteinExistence type="predicted"/>
<name>A0AAD7MII6_9AGAR</name>